<keyword evidence="2 5" id="KW-0238">DNA-binding</keyword>
<feature type="compositionally biased region" description="Polar residues" evidence="7">
    <location>
        <begin position="276"/>
        <end position="287"/>
    </location>
</feature>
<evidence type="ECO:0000313" key="9">
    <source>
        <dbReference type="EMBL" id="KAF7726251.1"/>
    </source>
</evidence>
<dbReference type="InterPro" id="IPR001356">
    <property type="entry name" value="HD"/>
</dbReference>
<dbReference type="Gene3D" id="1.10.10.60">
    <property type="entry name" value="Homeodomain-like"/>
    <property type="match status" value="1"/>
</dbReference>
<evidence type="ECO:0000256" key="7">
    <source>
        <dbReference type="SAM" id="MobiDB-lite"/>
    </source>
</evidence>
<dbReference type="PROSITE" id="PS50071">
    <property type="entry name" value="HOMEOBOX_2"/>
    <property type="match status" value="1"/>
</dbReference>
<comment type="subcellular location">
    <subcellularLocation>
        <location evidence="1 5 6">Nucleus</location>
    </subcellularLocation>
</comment>
<dbReference type="GO" id="GO:0030154">
    <property type="term" value="P:cell differentiation"/>
    <property type="evidence" value="ECO:0007669"/>
    <property type="project" value="TreeGrafter"/>
</dbReference>
<dbReference type="InterPro" id="IPR051000">
    <property type="entry name" value="Homeobox_DNA-bind_prot"/>
</dbReference>
<dbReference type="GO" id="GO:0000981">
    <property type="term" value="F:DNA-binding transcription factor activity, RNA polymerase II-specific"/>
    <property type="evidence" value="ECO:0007669"/>
    <property type="project" value="InterPro"/>
</dbReference>
<keyword evidence="10" id="KW-1185">Reference proteome</keyword>
<dbReference type="Proteomes" id="UP000605846">
    <property type="component" value="Unassembled WGS sequence"/>
</dbReference>
<evidence type="ECO:0000256" key="2">
    <source>
        <dbReference type="ARBA" id="ARBA00023125"/>
    </source>
</evidence>
<evidence type="ECO:0000256" key="5">
    <source>
        <dbReference type="PROSITE-ProRule" id="PRU00108"/>
    </source>
</evidence>
<evidence type="ECO:0000259" key="8">
    <source>
        <dbReference type="PROSITE" id="PS50071"/>
    </source>
</evidence>
<name>A0A8H7ENS4_9FUNG</name>
<feature type="domain" description="Homeobox" evidence="8">
    <location>
        <begin position="48"/>
        <end position="108"/>
    </location>
</feature>
<evidence type="ECO:0000256" key="3">
    <source>
        <dbReference type="ARBA" id="ARBA00023155"/>
    </source>
</evidence>
<feature type="region of interest" description="Disordered" evidence="7">
    <location>
        <begin position="272"/>
        <end position="291"/>
    </location>
</feature>
<reference evidence="9" key="1">
    <citation type="submission" date="2020-01" db="EMBL/GenBank/DDBJ databases">
        <title>Genome Sequencing of Three Apophysomyces-Like Fungal Strains Confirms a Novel Fungal Genus in the Mucoromycota with divergent Burkholderia-like Endosymbiotic Bacteria.</title>
        <authorList>
            <person name="Stajich J.E."/>
            <person name="Macias A.M."/>
            <person name="Carter-House D."/>
            <person name="Lovett B."/>
            <person name="Kasson L.R."/>
            <person name="Berry K."/>
            <person name="Grigoriev I."/>
            <person name="Chang Y."/>
            <person name="Spatafora J."/>
            <person name="Kasson M.T."/>
        </authorList>
    </citation>
    <scope>NUCLEOTIDE SEQUENCE</scope>
    <source>
        <strain evidence="9">NRRL A-21654</strain>
    </source>
</reference>
<evidence type="ECO:0000256" key="1">
    <source>
        <dbReference type="ARBA" id="ARBA00004123"/>
    </source>
</evidence>
<dbReference type="OrthoDB" id="6159439at2759"/>
<proteinExistence type="predicted"/>
<feature type="DNA-binding region" description="Homeobox" evidence="5">
    <location>
        <begin position="50"/>
        <end position="109"/>
    </location>
</feature>
<comment type="caution">
    <text evidence="9">The sequence shown here is derived from an EMBL/GenBank/DDBJ whole genome shotgun (WGS) entry which is preliminary data.</text>
</comment>
<dbReference type="GO" id="GO:0000978">
    <property type="term" value="F:RNA polymerase II cis-regulatory region sequence-specific DNA binding"/>
    <property type="evidence" value="ECO:0007669"/>
    <property type="project" value="TreeGrafter"/>
</dbReference>
<dbReference type="EMBL" id="JABAYA010000081">
    <property type="protein sequence ID" value="KAF7726251.1"/>
    <property type="molecule type" value="Genomic_DNA"/>
</dbReference>
<organism evidence="9 10">
    <name type="scientific">Apophysomyces ossiformis</name>
    <dbReference type="NCBI Taxonomy" id="679940"/>
    <lineage>
        <taxon>Eukaryota</taxon>
        <taxon>Fungi</taxon>
        <taxon>Fungi incertae sedis</taxon>
        <taxon>Mucoromycota</taxon>
        <taxon>Mucoromycotina</taxon>
        <taxon>Mucoromycetes</taxon>
        <taxon>Mucorales</taxon>
        <taxon>Mucorineae</taxon>
        <taxon>Mucoraceae</taxon>
        <taxon>Apophysomyces</taxon>
    </lineage>
</organism>
<dbReference type="GO" id="GO:0005634">
    <property type="term" value="C:nucleus"/>
    <property type="evidence" value="ECO:0007669"/>
    <property type="project" value="UniProtKB-SubCell"/>
</dbReference>
<accession>A0A8H7ENS4</accession>
<dbReference type="PANTHER" id="PTHR24324:SF5">
    <property type="entry name" value="HEMATOPOIETICALLY-EXPRESSED HOMEOBOX PROTEIN HHEX"/>
    <property type="match status" value="1"/>
</dbReference>
<dbReference type="InterPro" id="IPR009057">
    <property type="entry name" value="Homeodomain-like_sf"/>
</dbReference>
<dbReference type="CDD" id="cd00086">
    <property type="entry name" value="homeodomain"/>
    <property type="match status" value="1"/>
</dbReference>
<evidence type="ECO:0000256" key="4">
    <source>
        <dbReference type="ARBA" id="ARBA00023242"/>
    </source>
</evidence>
<dbReference type="SMART" id="SM00389">
    <property type="entry name" value="HOX"/>
    <property type="match status" value="1"/>
</dbReference>
<dbReference type="SUPFAM" id="SSF46689">
    <property type="entry name" value="Homeodomain-like"/>
    <property type="match status" value="1"/>
</dbReference>
<evidence type="ECO:0000313" key="10">
    <source>
        <dbReference type="Proteomes" id="UP000605846"/>
    </source>
</evidence>
<keyword evidence="3 5" id="KW-0371">Homeobox</keyword>
<dbReference type="InterPro" id="IPR017970">
    <property type="entry name" value="Homeobox_CS"/>
</dbReference>
<dbReference type="Pfam" id="PF00046">
    <property type="entry name" value="Homeodomain"/>
    <property type="match status" value="1"/>
</dbReference>
<protein>
    <recommendedName>
        <fullName evidence="8">Homeobox domain-containing protein</fullName>
    </recommendedName>
</protein>
<evidence type="ECO:0000256" key="6">
    <source>
        <dbReference type="RuleBase" id="RU000682"/>
    </source>
</evidence>
<dbReference type="AlphaFoldDB" id="A0A8H7ENS4"/>
<gene>
    <name evidence="9" type="ORF">EC973_008961</name>
</gene>
<sequence>MTTETMQPFEKSFTVAPPNYYHPEDSHYLLETFHQFPHGDFRPTFYNPFEIKHRRRTSRAQLKVLEKSFSENPKPNATVRRILAQKLDMTPRGVQIWFQNRRAKAKVQRKRSMENTKQNTMNANNTSEVLYSQFFANEPVTSKPNNNLPLTEESSSHVRSVATVAAQQAAAAAIAAAAARQQQQQQQQPMLDMSNNCWLTMPIQPIEDFSWMTQQQQNNLIRRKSCPEMMNNDLLSPMDFSGLVNHEEYKERRLSECDFQSYYSSTFALMPEQEGSHNSNNKLNSTDSGRRVCESQQSMSMNFYHDLRLDYPPSQQLTPPLTTSNANSPIFYDQEGCATNLLTNDMYSSLA</sequence>
<dbReference type="PANTHER" id="PTHR24324">
    <property type="entry name" value="HOMEOBOX PROTEIN HHEX"/>
    <property type="match status" value="1"/>
</dbReference>
<keyword evidence="4 5" id="KW-0539">Nucleus</keyword>
<dbReference type="PROSITE" id="PS00027">
    <property type="entry name" value="HOMEOBOX_1"/>
    <property type="match status" value="1"/>
</dbReference>